<dbReference type="Proteomes" id="UP000646365">
    <property type="component" value="Unassembled WGS sequence"/>
</dbReference>
<proteinExistence type="inferred from homology"/>
<protein>
    <submittedName>
        <fullName evidence="7">ABC transporter ATP-binding protein</fullName>
    </submittedName>
</protein>
<dbReference type="InterPro" id="IPR050319">
    <property type="entry name" value="ABC_transp_ATP-bind"/>
</dbReference>
<feature type="domain" description="ABC transporter" evidence="6">
    <location>
        <begin position="13"/>
        <end position="261"/>
    </location>
</feature>
<name>A0A8J3E3Y5_9PROT</name>
<dbReference type="GO" id="GO:0005524">
    <property type="term" value="F:ATP binding"/>
    <property type="evidence" value="ECO:0007669"/>
    <property type="project" value="UniProtKB-KW"/>
</dbReference>
<organism evidence="7 8">
    <name type="scientific">Aliidongia dinghuensis</name>
    <dbReference type="NCBI Taxonomy" id="1867774"/>
    <lineage>
        <taxon>Bacteria</taxon>
        <taxon>Pseudomonadati</taxon>
        <taxon>Pseudomonadota</taxon>
        <taxon>Alphaproteobacteria</taxon>
        <taxon>Rhodospirillales</taxon>
        <taxon>Dongiaceae</taxon>
        <taxon>Aliidongia</taxon>
    </lineage>
</organism>
<evidence type="ECO:0000313" key="7">
    <source>
        <dbReference type="EMBL" id="GGF10095.1"/>
    </source>
</evidence>
<reference evidence="7" key="1">
    <citation type="journal article" date="2014" name="Int. J. Syst. Evol. Microbiol.">
        <title>Complete genome sequence of Corynebacterium casei LMG S-19264T (=DSM 44701T), isolated from a smear-ripened cheese.</title>
        <authorList>
            <consortium name="US DOE Joint Genome Institute (JGI-PGF)"/>
            <person name="Walter F."/>
            <person name="Albersmeier A."/>
            <person name="Kalinowski J."/>
            <person name="Ruckert C."/>
        </authorList>
    </citation>
    <scope>NUCLEOTIDE SEQUENCE</scope>
    <source>
        <strain evidence="7">CGMCC 1.15725</strain>
    </source>
</reference>
<dbReference type="PANTHER" id="PTHR43776">
    <property type="entry name" value="TRANSPORT ATP-BINDING PROTEIN"/>
    <property type="match status" value="1"/>
</dbReference>
<dbReference type="InterPro" id="IPR003439">
    <property type="entry name" value="ABC_transporter-like_ATP-bd"/>
</dbReference>
<dbReference type="GO" id="GO:0016887">
    <property type="term" value="F:ATP hydrolysis activity"/>
    <property type="evidence" value="ECO:0007669"/>
    <property type="project" value="InterPro"/>
</dbReference>
<comment type="similarity">
    <text evidence="2">Belongs to the ABC transporter superfamily.</text>
</comment>
<evidence type="ECO:0000259" key="6">
    <source>
        <dbReference type="PROSITE" id="PS50893"/>
    </source>
</evidence>
<dbReference type="AlphaFoldDB" id="A0A8J3E3Y5"/>
<dbReference type="Pfam" id="PF00005">
    <property type="entry name" value="ABC_tran"/>
    <property type="match status" value="1"/>
</dbReference>
<keyword evidence="4" id="KW-0547">Nucleotide-binding</keyword>
<dbReference type="Pfam" id="PF08352">
    <property type="entry name" value="oligo_HPY"/>
    <property type="match status" value="1"/>
</dbReference>
<evidence type="ECO:0000256" key="2">
    <source>
        <dbReference type="ARBA" id="ARBA00005417"/>
    </source>
</evidence>
<dbReference type="CDD" id="cd03257">
    <property type="entry name" value="ABC_NikE_OppD_transporters"/>
    <property type="match status" value="1"/>
</dbReference>
<keyword evidence="5 7" id="KW-0067">ATP-binding</keyword>
<evidence type="ECO:0000256" key="4">
    <source>
        <dbReference type="ARBA" id="ARBA00022741"/>
    </source>
</evidence>
<dbReference type="GO" id="GO:0015833">
    <property type="term" value="P:peptide transport"/>
    <property type="evidence" value="ECO:0007669"/>
    <property type="project" value="InterPro"/>
</dbReference>
<dbReference type="InterPro" id="IPR003593">
    <property type="entry name" value="AAA+_ATPase"/>
</dbReference>
<comment type="subcellular location">
    <subcellularLocation>
        <location evidence="1">Cell inner membrane</location>
        <topology evidence="1">Peripheral membrane protein</topology>
    </subcellularLocation>
</comment>
<dbReference type="NCBIfam" id="TIGR01727">
    <property type="entry name" value="oligo_HPY"/>
    <property type="match status" value="1"/>
</dbReference>
<keyword evidence="8" id="KW-1185">Reference proteome</keyword>
<evidence type="ECO:0000313" key="8">
    <source>
        <dbReference type="Proteomes" id="UP000646365"/>
    </source>
</evidence>
<comment type="caution">
    <text evidence="7">The sequence shown here is derived from an EMBL/GenBank/DDBJ whole genome shotgun (WGS) entry which is preliminary data.</text>
</comment>
<dbReference type="GO" id="GO:0055085">
    <property type="term" value="P:transmembrane transport"/>
    <property type="evidence" value="ECO:0007669"/>
    <property type="project" value="UniProtKB-ARBA"/>
</dbReference>
<dbReference type="InterPro" id="IPR013563">
    <property type="entry name" value="Oligopep_ABC_C"/>
</dbReference>
<dbReference type="Gene3D" id="3.40.50.300">
    <property type="entry name" value="P-loop containing nucleotide triphosphate hydrolases"/>
    <property type="match status" value="1"/>
</dbReference>
<reference evidence="7" key="2">
    <citation type="submission" date="2020-09" db="EMBL/GenBank/DDBJ databases">
        <authorList>
            <person name="Sun Q."/>
            <person name="Zhou Y."/>
        </authorList>
    </citation>
    <scope>NUCLEOTIDE SEQUENCE</scope>
    <source>
        <strain evidence="7">CGMCC 1.15725</strain>
    </source>
</reference>
<dbReference type="FunFam" id="3.40.50.300:FF:000016">
    <property type="entry name" value="Oligopeptide ABC transporter ATP-binding component"/>
    <property type="match status" value="1"/>
</dbReference>
<evidence type="ECO:0000256" key="5">
    <source>
        <dbReference type="ARBA" id="ARBA00022840"/>
    </source>
</evidence>
<sequence length="329" mass="35785">MTEMPMTEAPPIIEIDQVSVHFPQGRHGLFAGPAAVLRAVENVSLAVRPGETLALVGESGSGKSTLGQVVAGLRDPTAGALKFHGRPMGKTEWRAARKAIQIVFQDPFSALDPRMPVSDLITEPLRIQRLGTGAERRRRAAELVGQVGLPLDALNRYPHEFSGGQRQRIAIARALAPDPALIVADEPLSALDVSIQSQILNLMKTIQEERGLSYLFISHDLAVVNHLADRVAVLYLGRLVELAERADLFAKPSHPYTAALLDAVPRIGRGRRRRGRSLKGEMPSPLNPPPGCVFHPRCPKAQDICRVTPPALEPAPGRPRHLAACHFKE</sequence>
<dbReference type="InterPro" id="IPR017871">
    <property type="entry name" value="ABC_transporter-like_CS"/>
</dbReference>
<dbReference type="SMART" id="SM00382">
    <property type="entry name" value="AAA"/>
    <property type="match status" value="1"/>
</dbReference>
<evidence type="ECO:0000256" key="3">
    <source>
        <dbReference type="ARBA" id="ARBA00022448"/>
    </source>
</evidence>
<evidence type="ECO:0000256" key="1">
    <source>
        <dbReference type="ARBA" id="ARBA00004417"/>
    </source>
</evidence>
<gene>
    <name evidence="7" type="ORF">GCM10011611_14560</name>
</gene>
<keyword evidence="3" id="KW-0813">Transport</keyword>
<dbReference type="SUPFAM" id="SSF52540">
    <property type="entry name" value="P-loop containing nucleoside triphosphate hydrolases"/>
    <property type="match status" value="1"/>
</dbReference>
<dbReference type="PROSITE" id="PS00211">
    <property type="entry name" value="ABC_TRANSPORTER_1"/>
    <property type="match status" value="1"/>
</dbReference>
<dbReference type="GO" id="GO:0005886">
    <property type="term" value="C:plasma membrane"/>
    <property type="evidence" value="ECO:0007669"/>
    <property type="project" value="UniProtKB-SubCell"/>
</dbReference>
<dbReference type="EMBL" id="BMJQ01000003">
    <property type="protein sequence ID" value="GGF10095.1"/>
    <property type="molecule type" value="Genomic_DNA"/>
</dbReference>
<dbReference type="PANTHER" id="PTHR43776:SF7">
    <property type="entry name" value="D,D-DIPEPTIDE TRANSPORT ATP-BINDING PROTEIN DDPF-RELATED"/>
    <property type="match status" value="1"/>
</dbReference>
<accession>A0A8J3E3Y5</accession>
<dbReference type="RefSeq" id="WP_229743554.1">
    <property type="nucleotide sequence ID" value="NZ_BMJQ01000003.1"/>
</dbReference>
<dbReference type="InterPro" id="IPR027417">
    <property type="entry name" value="P-loop_NTPase"/>
</dbReference>
<dbReference type="PROSITE" id="PS50893">
    <property type="entry name" value="ABC_TRANSPORTER_2"/>
    <property type="match status" value="1"/>
</dbReference>